<organism evidence="2 3">
    <name type="scientific">Rhodanobacter fulvus Jip2</name>
    <dbReference type="NCBI Taxonomy" id="1163408"/>
    <lineage>
        <taxon>Bacteria</taxon>
        <taxon>Pseudomonadati</taxon>
        <taxon>Pseudomonadota</taxon>
        <taxon>Gammaproteobacteria</taxon>
        <taxon>Lysobacterales</taxon>
        <taxon>Rhodanobacteraceae</taxon>
        <taxon>Rhodanobacter</taxon>
    </lineage>
</organism>
<comment type="caution">
    <text evidence="2">The sequence shown here is derived from an EMBL/GenBank/DDBJ whole genome shotgun (WGS) entry which is preliminary data.</text>
</comment>
<dbReference type="AlphaFoldDB" id="I4VK50"/>
<keyword evidence="3" id="KW-1185">Reference proteome</keyword>
<feature type="signal peptide" evidence="1">
    <location>
        <begin position="1"/>
        <end position="19"/>
    </location>
</feature>
<gene>
    <name evidence="2" type="ORF">UU9_15982</name>
</gene>
<dbReference type="RefSeq" id="WP_007082823.1">
    <property type="nucleotide sequence ID" value="NZ_AJXU01000075.1"/>
</dbReference>
<dbReference type="EMBL" id="AJXU01000075">
    <property type="protein sequence ID" value="EIL87591.1"/>
    <property type="molecule type" value="Genomic_DNA"/>
</dbReference>
<reference evidence="2 3" key="1">
    <citation type="journal article" date="2012" name="J. Bacteriol.">
        <title>Genome sequences for six rhodanobacter strains, isolated from soils and the terrestrial subsurface, with variable denitrification capabilities.</title>
        <authorList>
            <person name="Kostka J.E."/>
            <person name="Green S.J."/>
            <person name="Rishishwar L."/>
            <person name="Prakash O."/>
            <person name="Katz L.S."/>
            <person name="Marino-Ramirez L."/>
            <person name="Jordan I.K."/>
            <person name="Munk C."/>
            <person name="Ivanova N."/>
            <person name="Mikhailova N."/>
            <person name="Watson D.B."/>
            <person name="Brown S.D."/>
            <person name="Palumbo A.V."/>
            <person name="Brooks S.C."/>
        </authorList>
    </citation>
    <scope>NUCLEOTIDE SEQUENCE [LARGE SCALE GENOMIC DNA]</scope>
    <source>
        <strain evidence="3">Jip2T</strain>
    </source>
</reference>
<feature type="chain" id="PRO_5003695913" description="Secreted protein" evidence="1">
    <location>
        <begin position="20"/>
        <end position="292"/>
    </location>
</feature>
<evidence type="ECO:0000313" key="2">
    <source>
        <dbReference type="EMBL" id="EIL87591.1"/>
    </source>
</evidence>
<sequence length="292" mass="31877">MKKPYLTLLLLAFSVGAHAREYKSFFEFKVDLTDDWLVLPPGEAANIEGVDSMESIGLPATADKENFSRILKRLRNGEIEYYLDKKYSTGDSNNNVSVQIVPDGMAPSLDEIEEGCKSLVGDLEKVFSSKVDIASCGPKTLGGITFIAYEYRVVALPTHAIQYEIPLHGLFRVVIVGGSNLAGLDAVRRVTDDLAQSAIRDLSNKATACVALAKASYASGDYLKSVKFMKMAINEDLGTVADLDAIIMASDALSKLGYPDKGEKLLLFHSDMYPESRENEKYLAALRSVSAN</sequence>
<evidence type="ECO:0000256" key="1">
    <source>
        <dbReference type="SAM" id="SignalP"/>
    </source>
</evidence>
<name>I4VK50_9GAMM</name>
<proteinExistence type="predicted"/>
<dbReference type="Proteomes" id="UP000004210">
    <property type="component" value="Unassembled WGS sequence"/>
</dbReference>
<evidence type="ECO:0000313" key="3">
    <source>
        <dbReference type="Proteomes" id="UP000004210"/>
    </source>
</evidence>
<protein>
    <recommendedName>
        <fullName evidence="4">Secreted protein</fullName>
    </recommendedName>
</protein>
<accession>I4VK50</accession>
<evidence type="ECO:0008006" key="4">
    <source>
        <dbReference type="Google" id="ProtNLM"/>
    </source>
</evidence>
<keyword evidence="1" id="KW-0732">Signal</keyword>